<dbReference type="EMBL" id="FNHE01000012">
    <property type="protein sequence ID" value="SDN13128.1"/>
    <property type="molecule type" value="Genomic_DNA"/>
</dbReference>
<protein>
    <submittedName>
        <fullName evidence="1">Ornithine cyclodeaminase</fullName>
    </submittedName>
</protein>
<dbReference type="PANTHER" id="PTHR13812">
    <property type="entry name" value="KETIMINE REDUCTASE MU-CRYSTALLIN"/>
    <property type="match status" value="1"/>
</dbReference>
<evidence type="ECO:0000313" key="1">
    <source>
        <dbReference type="EMBL" id="SDN13128.1"/>
    </source>
</evidence>
<dbReference type="Gene3D" id="3.30.1780.10">
    <property type="entry name" value="ornithine cyclodeaminase, domain 1"/>
    <property type="match status" value="1"/>
</dbReference>
<dbReference type="Proteomes" id="UP000198680">
    <property type="component" value="Unassembled WGS sequence"/>
</dbReference>
<dbReference type="GO" id="GO:0005737">
    <property type="term" value="C:cytoplasm"/>
    <property type="evidence" value="ECO:0007669"/>
    <property type="project" value="TreeGrafter"/>
</dbReference>
<dbReference type="Pfam" id="PF02423">
    <property type="entry name" value="OCD_Mu_crystall"/>
    <property type="match status" value="1"/>
</dbReference>
<name>A0A1G9YVF0_9ACTN</name>
<evidence type="ECO:0000313" key="2">
    <source>
        <dbReference type="Proteomes" id="UP000198680"/>
    </source>
</evidence>
<dbReference type="InterPro" id="IPR003462">
    <property type="entry name" value="ODC_Mu_crystall"/>
</dbReference>
<dbReference type="PANTHER" id="PTHR13812:SF19">
    <property type="entry name" value="KETIMINE REDUCTASE MU-CRYSTALLIN"/>
    <property type="match status" value="1"/>
</dbReference>
<dbReference type="OrthoDB" id="7010472at2"/>
<dbReference type="PIRSF" id="PIRSF001439">
    <property type="entry name" value="CryM"/>
    <property type="match status" value="1"/>
</dbReference>
<proteinExistence type="predicted"/>
<dbReference type="SUPFAM" id="SSF51735">
    <property type="entry name" value="NAD(P)-binding Rossmann-fold domains"/>
    <property type="match status" value="1"/>
</dbReference>
<dbReference type="Gene3D" id="3.40.50.720">
    <property type="entry name" value="NAD(P)-binding Rossmann-like Domain"/>
    <property type="match status" value="1"/>
</dbReference>
<dbReference type="AlphaFoldDB" id="A0A1G9YVF0"/>
<dbReference type="InterPro" id="IPR036291">
    <property type="entry name" value="NAD(P)-bd_dom_sf"/>
</dbReference>
<keyword evidence="2" id="KW-1185">Reference proteome</keyword>
<reference evidence="2" key="1">
    <citation type="submission" date="2016-10" db="EMBL/GenBank/DDBJ databases">
        <authorList>
            <person name="Varghese N."/>
            <person name="Submissions S."/>
        </authorList>
    </citation>
    <scope>NUCLEOTIDE SEQUENCE [LARGE SCALE GENOMIC DNA]</scope>
    <source>
        <strain evidence="2">DSM 45419</strain>
    </source>
</reference>
<sequence length="316" mass="31955">MSPSPLVLDAADVDRRLPGVAAVRAALRRGFAELAAGTAAQPPQVRLPLPDGASDVIVYPGALCGPRAAGVKLSPYLAARPAGERVTAWTLLLSTGDGQPLLLCDSARLTVERTAGTTAVAVDALAPADAGTLAVVGAGPVGLAHLRHVRDVRAWRRVVVSSPALAAGDPARLAALRALAVEVEVVPDAATAVRDADVVCLCTSAARPVVDLADTLEDALVTSLSTNAPGAHELAPGDVARCAVYVDSRAGAPVAAGELRPLVEAGRVEVLADLPELVTGTAPPRPPGRAFFRSVGLGIEDLAVAALLVDPGTETA</sequence>
<organism evidence="1 2">
    <name type="scientific">Geodermatophilus siccatus</name>
    <dbReference type="NCBI Taxonomy" id="1137991"/>
    <lineage>
        <taxon>Bacteria</taxon>
        <taxon>Bacillati</taxon>
        <taxon>Actinomycetota</taxon>
        <taxon>Actinomycetes</taxon>
        <taxon>Geodermatophilales</taxon>
        <taxon>Geodermatophilaceae</taxon>
        <taxon>Geodermatophilus</taxon>
    </lineage>
</organism>
<dbReference type="RefSeq" id="WP_091222872.1">
    <property type="nucleotide sequence ID" value="NZ_FNHE01000012.1"/>
</dbReference>
<accession>A0A1G9YVF0</accession>
<gene>
    <name evidence="1" type="ORF">SAMN05660642_04141</name>
</gene>
<dbReference type="InterPro" id="IPR023401">
    <property type="entry name" value="ODC_N"/>
</dbReference>
<dbReference type="STRING" id="1137991.SAMN05660642_04141"/>